<dbReference type="EMBL" id="QTLC01000001">
    <property type="protein sequence ID" value="RDY72741.1"/>
    <property type="molecule type" value="Genomic_DNA"/>
</dbReference>
<gene>
    <name evidence="1" type="ORF">DXT76_00295</name>
</gene>
<sequence>MQAKKLNGGQELICMNVDKVYDWVIEERSFEYSLPAGTDIVFGPAGLVPDMTITGATVSCEVEPDETNPVEILDREDRPFVINGTPVTLQQLNIRKNFVITLTVTLADGTVLTSTDIAANNALLSFSRCEQVTLCAPEGTDVEITYTDLDCFVCNDGGTLTGTAATNSIDFGSELSFSIVSCQSIQSTYPVTVEFLAEFCEPRDSLPTPCPAPIRPDQCPVVFPAFGNGDNGDNG</sequence>
<protein>
    <recommendedName>
        <fullName evidence="3">DUF3992 domain-containing protein</fullName>
    </recommendedName>
</protein>
<evidence type="ECO:0000313" key="1">
    <source>
        <dbReference type="EMBL" id="RDY72741.1"/>
    </source>
</evidence>
<accession>A0A3D8VTU4</accession>
<reference evidence="1 2" key="1">
    <citation type="submission" date="2018-08" db="EMBL/GenBank/DDBJ databases">
        <title>Genome sequence of strict halophilic Halobacillus trueperi SS1 isolated from Lunsu, a salty water body of North West Himalayas.</title>
        <authorList>
            <person name="Gupta S."/>
            <person name="Sharma P."/>
            <person name="Dev K."/>
            <person name="Baumler D."/>
            <person name="Sourirajan A."/>
        </authorList>
    </citation>
    <scope>NUCLEOTIDE SEQUENCE [LARGE SCALE GENOMIC DNA]</scope>
    <source>
        <strain evidence="1 2">SS1</strain>
    </source>
</reference>
<comment type="caution">
    <text evidence="1">The sequence shown here is derived from an EMBL/GenBank/DDBJ whole genome shotgun (WGS) entry which is preliminary data.</text>
</comment>
<proteinExistence type="predicted"/>
<dbReference type="Proteomes" id="UP000257032">
    <property type="component" value="Unassembled WGS sequence"/>
</dbReference>
<name>A0A3D8VTU4_9BACI</name>
<organism evidence="1 2">
    <name type="scientific">Halobacillus trueperi</name>
    <dbReference type="NCBI Taxonomy" id="156205"/>
    <lineage>
        <taxon>Bacteria</taxon>
        <taxon>Bacillati</taxon>
        <taxon>Bacillota</taxon>
        <taxon>Bacilli</taxon>
        <taxon>Bacillales</taxon>
        <taxon>Bacillaceae</taxon>
        <taxon>Halobacillus</taxon>
    </lineage>
</organism>
<evidence type="ECO:0000313" key="2">
    <source>
        <dbReference type="Proteomes" id="UP000257032"/>
    </source>
</evidence>
<evidence type="ECO:0008006" key="3">
    <source>
        <dbReference type="Google" id="ProtNLM"/>
    </source>
</evidence>
<dbReference type="AlphaFoldDB" id="A0A3D8VTU4"/>
<dbReference type="RefSeq" id="WP_115893150.1">
    <property type="nucleotide sequence ID" value="NZ_QTLC01000001.1"/>
</dbReference>